<accession>A0A137P1K1</accession>
<organism evidence="2 3">
    <name type="scientific">Conidiobolus coronatus (strain ATCC 28846 / CBS 209.66 / NRRL 28638)</name>
    <name type="common">Delacroixia coronata</name>
    <dbReference type="NCBI Taxonomy" id="796925"/>
    <lineage>
        <taxon>Eukaryota</taxon>
        <taxon>Fungi</taxon>
        <taxon>Fungi incertae sedis</taxon>
        <taxon>Zoopagomycota</taxon>
        <taxon>Entomophthoromycotina</taxon>
        <taxon>Entomophthoromycetes</taxon>
        <taxon>Entomophthorales</taxon>
        <taxon>Ancylistaceae</taxon>
        <taxon>Conidiobolus</taxon>
    </lineage>
</organism>
<gene>
    <name evidence="2" type="ORF">CONCODRAFT_79596</name>
</gene>
<evidence type="ECO:0000313" key="3">
    <source>
        <dbReference type="Proteomes" id="UP000070444"/>
    </source>
</evidence>
<dbReference type="InterPro" id="IPR018812">
    <property type="entry name" value="SAK_HAD"/>
</dbReference>
<keyword evidence="3" id="KW-1185">Reference proteome</keyword>
<proteinExistence type="predicted"/>
<name>A0A137P1K1_CONC2</name>
<protein>
    <recommendedName>
        <fullName evidence="1">Swiss Army Knife RNA repair protein HAD domain-containing protein</fullName>
    </recommendedName>
</protein>
<dbReference type="Pfam" id="PF10307">
    <property type="entry name" value="HAD_SAK_1"/>
    <property type="match status" value="1"/>
</dbReference>
<dbReference type="EMBL" id="KQ964556">
    <property type="protein sequence ID" value="KXN68892.1"/>
    <property type="molecule type" value="Genomic_DNA"/>
</dbReference>
<evidence type="ECO:0000313" key="2">
    <source>
        <dbReference type="EMBL" id="KXN68892.1"/>
    </source>
</evidence>
<reference evidence="2 3" key="1">
    <citation type="journal article" date="2015" name="Genome Biol. Evol.">
        <title>Phylogenomic analyses indicate that early fungi evolved digesting cell walls of algal ancestors of land plants.</title>
        <authorList>
            <person name="Chang Y."/>
            <person name="Wang S."/>
            <person name="Sekimoto S."/>
            <person name="Aerts A.L."/>
            <person name="Choi C."/>
            <person name="Clum A."/>
            <person name="LaButti K.M."/>
            <person name="Lindquist E.A."/>
            <person name="Yee Ngan C."/>
            <person name="Ohm R.A."/>
            <person name="Salamov A.A."/>
            <person name="Grigoriev I.V."/>
            <person name="Spatafora J.W."/>
            <person name="Berbee M.L."/>
        </authorList>
    </citation>
    <scope>NUCLEOTIDE SEQUENCE [LARGE SCALE GENOMIC DNA]</scope>
    <source>
        <strain evidence="2 3">NRRL 28638</strain>
    </source>
</reference>
<evidence type="ECO:0000259" key="1">
    <source>
        <dbReference type="Pfam" id="PF10307"/>
    </source>
</evidence>
<feature type="domain" description="Swiss Army Knife RNA repair protein HAD" evidence="1">
    <location>
        <begin position="41"/>
        <end position="226"/>
    </location>
</feature>
<sequence>MASYNFQAAIETLIDKLITSGRFNGIKTLLLLDVEYGVLATPTPSSALWSVKFVKMLTKSPFDWLNISETMPSSEFGVTPKDYLVTGVSQILRQYQEDPSCLIILLSQRDWKHWRTLNSILLTELDLRYDLLIMREIIPEIEETEVCSYSMQYNQTLFIYLAKSFPQLHNIMVYSTDPLAANEYRRLIRAANLSQRFNTQFEYIASNIKCLPRDLEYDMVKRITQEFDNNPFENDGIPLSSPLGQLNFINLIKLRNLLFFQLSPKDLNRLKQIANNLYPTTRSPNWSTSSFNLPLKAKSLTQVIKHVETHTEFELKPISYGILENKIIAFKFQISPQILPTPDTITIAIMYNPNLTSEFDTKDIVKFENLAQRDQVTISGTLYSINQYDLKIDYK</sequence>
<dbReference type="Proteomes" id="UP000070444">
    <property type="component" value="Unassembled WGS sequence"/>
</dbReference>
<dbReference type="AlphaFoldDB" id="A0A137P1K1"/>